<dbReference type="AlphaFoldDB" id="A0A8X6UG33"/>
<accession>A0A8X6UG33</accession>
<dbReference type="OrthoDB" id="6452905at2759"/>
<dbReference type="Proteomes" id="UP000887013">
    <property type="component" value="Unassembled WGS sequence"/>
</dbReference>
<dbReference type="EMBL" id="BMAW01129188">
    <property type="protein sequence ID" value="GFU29270.1"/>
    <property type="molecule type" value="Genomic_DNA"/>
</dbReference>
<reference evidence="1" key="1">
    <citation type="submission" date="2020-08" db="EMBL/GenBank/DDBJ databases">
        <title>Multicomponent nature underlies the extraordinary mechanical properties of spider dragline silk.</title>
        <authorList>
            <person name="Kono N."/>
            <person name="Nakamura H."/>
            <person name="Mori M."/>
            <person name="Yoshida Y."/>
            <person name="Ohtoshi R."/>
            <person name="Malay A.D."/>
            <person name="Moran D.A.P."/>
            <person name="Tomita M."/>
            <person name="Numata K."/>
            <person name="Arakawa K."/>
        </authorList>
    </citation>
    <scope>NUCLEOTIDE SEQUENCE</scope>
</reference>
<sequence length="104" mass="12053">MMTICWYCSECCRWNDIKIQESDDENALPMRDKVKSMEVAAITNVCQESKTILAVSINAMKNFLGKPCYPFITQPRQLYPFIRFLCGEENIAAKSRLLEEKVHI</sequence>
<organism evidence="1 2">
    <name type="scientific">Nephila pilipes</name>
    <name type="common">Giant wood spider</name>
    <name type="synonym">Nephila maculata</name>
    <dbReference type="NCBI Taxonomy" id="299642"/>
    <lineage>
        <taxon>Eukaryota</taxon>
        <taxon>Metazoa</taxon>
        <taxon>Ecdysozoa</taxon>
        <taxon>Arthropoda</taxon>
        <taxon>Chelicerata</taxon>
        <taxon>Arachnida</taxon>
        <taxon>Araneae</taxon>
        <taxon>Araneomorphae</taxon>
        <taxon>Entelegynae</taxon>
        <taxon>Araneoidea</taxon>
        <taxon>Nephilidae</taxon>
        <taxon>Nephila</taxon>
    </lineage>
</organism>
<name>A0A8X6UG33_NEPPI</name>
<comment type="caution">
    <text evidence="1">The sequence shown here is derived from an EMBL/GenBank/DDBJ whole genome shotgun (WGS) entry which is preliminary data.</text>
</comment>
<gene>
    <name evidence="1" type="primary">AVEN_204830_1</name>
    <name evidence="1" type="ORF">NPIL_643661</name>
</gene>
<evidence type="ECO:0000313" key="1">
    <source>
        <dbReference type="EMBL" id="GFU29270.1"/>
    </source>
</evidence>
<protein>
    <submittedName>
        <fullName evidence="1">Uncharacterized protein</fullName>
    </submittedName>
</protein>
<keyword evidence="2" id="KW-1185">Reference proteome</keyword>
<evidence type="ECO:0000313" key="2">
    <source>
        <dbReference type="Proteomes" id="UP000887013"/>
    </source>
</evidence>
<proteinExistence type="predicted"/>